<evidence type="ECO:0000313" key="5">
    <source>
        <dbReference type="Proteomes" id="UP000515955"/>
    </source>
</evidence>
<dbReference type="InterPro" id="IPR012373">
    <property type="entry name" value="Ferrdict_sens_TM"/>
</dbReference>
<feature type="transmembrane region" description="Helical" evidence="1">
    <location>
        <begin position="80"/>
        <end position="100"/>
    </location>
</feature>
<keyword evidence="1" id="KW-0472">Membrane</keyword>
<evidence type="ECO:0000313" key="4">
    <source>
        <dbReference type="EMBL" id="QNN65302.1"/>
    </source>
</evidence>
<dbReference type="AlphaFoldDB" id="A0A7G9SBS7"/>
<dbReference type="GO" id="GO:0016989">
    <property type="term" value="F:sigma factor antagonist activity"/>
    <property type="evidence" value="ECO:0007669"/>
    <property type="project" value="TreeGrafter"/>
</dbReference>
<keyword evidence="1" id="KW-0812">Transmembrane</keyword>
<dbReference type="Proteomes" id="UP000515955">
    <property type="component" value="Chromosome"/>
</dbReference>
<sequence length="308" mass="32318">MTQHPDHLLDAAAGWLARTNDPEFADWDGFMAWLEADPANADAYHQLADSEAELLPVVERLAPAPEPLSAPAVARPRRGWAIAAGLAALGALGLTAVPILSGKTYTTAPGEMRTIALADGDELVLNGGTQIHLAGLDRRDIRLDRGQLMLKLHGRDEGPVSVRAGDLEVVDVGTVFEVSRDETATRVLVSEGEVVADPDGARLHLSRGEGLTASDGETVLKAEKVAIDAAGSFSRGQLTYMGDPIARVAADLSRSTGIDFSTTPAMAQRPFSGTLSIAEVRRDPASLGPLLGVPVKSSGRGWIVGEGP</sequence>
<evidence type="ECO:0000259" key="3">
    <source>
        <dbReference type="Pfam" id="PF16220"/>
    </source>
</evidence>
<dbReference type="InterPro" id="IPR006860">
    <property type="entry name" value="FecR"/>
</dbReference>
<organism evidence="4 5">
    <name type="scientific">Sphingomonas rhizophila</name>
    <dbReference type="NCBI Taxonomy" id="2071607"/>
    <lineage>
        <taxon>Bacteria</taxon>
        <taxon>Pseudomonadati</taxon>
        <taxon>Pseudomonadota</taxon>
        <taxon>Alphaproteobacteria</taxon>
        <taxon>Sphingomonadales</taxon>
        <taxon>Sphingomonadaceae</taxon>
        <taxon>Sphingomonas</taxon>
    </lineage>
</organism>
<dbReference type="RefSeq" id="WP_187542294.1">
    <property type="nucleotide sequence ID" value="NZ_CP060717.1"/>
</dbReference>
<dbReference type="Gene3D" id="2.60.120.1440">
    <property type="match status" value="1"/>
</dbReference>
<name>A0A7G9SBS7_9SPHN</name>
<feature type="domain" description="FecR protein" evidence="2">
    <location>
        <begin position="104"/>
        <end position="194"/>
    </location>
</feature>
<dbReference type="Pfam" id="PF16220">
    <property type="entry name" value="DUF4880"/>
    <property type="match status" value="1"/>
</dbReference>
<gene>
    <name evidence="4" type="ORF">H9L12_01295</name>
</gene>
<dbReference type="Pfam" id="PF04773">
    <property type="entry name" value="FecR"/>
    <property type="match status" value="1"/>
</dbReference>
<keyword evidence="1" id="KW-1133">Transmembrane helix</keyword>
<dbReference type="PANTHER" id="PTHR30273">
    <property type="entry name" value="PERIPLASMIC SIGNAL SENSOR AND SIGMA FACTOR ACTIVATOR FECR-RELATED"/>
    <property type="match status" value="1"/>
</dbReference>
<reference evidence="4 5" key="1">
    <citation type="submission" date="2020-08" db="EMBL/GenBank/DDBJ databases">
        <title>Genome sequence of Sphingomonas rhizophila KACC 19189T.</title>
        <authorList>
            <person name="Hyun D.-W."/>
            <person name="Bae J.-W."/>
        </authorList>
    </citation>
    <scope>NUCLEOTIDE SEQUENCE [LARGE SCALE GENOMIC DNA]</scope>
    <source>
        <strain evidence="4 5">KACC 19189</strain>
    </source>
</reference>
<feature type="domain" description="FecR N-terminal" evidence="3">
    <location>
        <begin position="10"/>
        <end position="48"/>
    </location>
</feature>
<proteinExistence type="predicted"/>
<dbReference type="PANTHER" id="PTHR30273:SF2">
    <property type="entry name" value="PROTEIN FECR"/>
    <property type="match status" value="1"/>
</dbReference>
<evidence type="ECO:0000256" key="1">
    <source>
        <dbReference type="SAM" id="Phobius"/>
    </source>
</evidence>
<protein>
    <submittedName>
        <fullName evidence="4">FecR domain-containing protein</fullName>
    </submittedName>
</protein>
<dbReference type="EMBL" id="CP060717">
    <property type="protein sequence ID" value="QNN65302.1"/>
    <property type="molecule type" value="Genomic_DNA"/>
</dbReference>
<accession>A0A7G9SBS7</accession>
<keyword evidence="5" id="KW-1185">Reference proteome</keyword>
<dbReference type="PIRSF" id="PIRSF018266">
    <property type="entry name" value="FecR"/>
    <property type="match status" value="1"/>
</dbReference>
<dbReference type="KEGG" id="srhi:H9L12_01295"/>
<dbReference type="InterPro" id="IPR032623">
    <property type="entry name" value="FecR_N"/>
</dbReference>
<evidence type="ECO:0000259" key="2">
    <source>
        <dbReference type="Pfam" id="PF04773"/>
    </source>
</evidence>